<evidence type="ECO:0000259" key="3">
    <source>
        <dbReference type="Pfam" id="PF26078"/>
    </source>
</evidence>
<evidence type="ECO:0000313" key="5">
    <source>
        <dbReference type="EMBL" id="EHO79448.1"/>
    </source>
</evidence>
<protein>
    <submittedName>
        <fullName evidence="5">Uncharacterized protein</fullName>
    </submittedName>
</protein>
<reference evidence="5 6" key="1">
    <citation type="submission" date="2012-07" db="EMBL/GenBank/DDBJ databases">
        <title>The Genome Sequence of Fusobacterium ulcerans 12_1B.</title>
        <authorList>
            <consortium name="The Broad Institute Genome Sequencing Platform"/>
            <person name="Earl A."/>
            <person name="Ward D."/>
            <person name="Feldgarden M."/>
            <person name="Gevers D."/>
            <person name="Strauss J."/>
            <person name="Ambrose C.E."/>
            <person name="Allen-Vercoe E."/>
            <person name="Walker B."/>
            <person name="Young S.K."/>
            <person name="Zeng Q."/>
            <person name="Gargeya S."/>
            <person name="Fitzgerald M."/>
            <person name="Haas B."/>
            <person name="Abouelleil A."/>
            <person name="Alvarado L."/>
            <person name="Arachchi H.M."/>
            <person name="Berlin A.M."/>
            <person name="Chapman S.B."/>
            <person name="Goldberg J."/>
            <person name="Griggs A."/>
            <person name="Gujja S."/>
            <person name="Hansen M."/>
            <person name="Howarth C."/>
            <person name="Imamovic A."/>
            <person name="Larimer J."/>
            <person name="McCowen C."/>
            <person name="Montmayeur A."/>
            <person name="Murphy C."/>
            <person name="Neiman D."/>
            <person name="Pearson M."/>
            <person name="Priest M."/>
            <person name="Roberts A."/>
            <person name="Saif S."/>
            <person name="Shea T."/>
            <person name="Sisk P."/>
            <person name="Sykes S."/>
            <person name="Wortman J."/>
            <person name="Nusbaum C."/>
            <person name="Birren B."/>
        </authorList>
    </citation>
    <scope>NUCLEOTIDE SEQUENCE [LARGE SCALE GENOMIC DNA]</scope>
    <source>
        <strain evidence="5 6">12_1B</strain>
    </source>
</reference>
<dbReference type="InterPro" id="IPR058530">
    <property type="entry name" value="Baseplate_J-like_C"/>
</dbReference>
<keyword evidence="6" id="KW-1185">Reference proteome</keyword>
<dbReference type="PANTHER" id="PTHR37829:SF3">
    <property type="entry name" value="PROTEIN JAYE-RELATED"/>
    <property type="match status" value="1"/>
</dbReference>
<dbReference type="InterPro" id="IPR014507">
    <property type="entry name" value="Baseplate_assembly_J_pred"/>
</dbReference>
<dbReference type="BioCyc" id="FSP457404-HMP:GTSQ-2736-MONOMER"/>
<dbReference type="Pfam" id="PF04865">
    <property type="entry name" value="Baseplate_J"/>
    <property type="match status" value="1"/>
</dbReference>
<feature type="domain" description="Baseplate J-like C-terminal" evidence="4">
    <location>
        <begin position="278"/>
        <end position="357"/>
    </location>
</feature>
<evidence type="ECO:0000259" key="2">
    <source>
        <dbReference type="Pfam" id="PF04865"/>
    </source>
</evidence>
<dbReference type="AlphaFoldDB" id="H1PWB7"/>
<dbReference type="Proteomes" id="UP000003233">
    <property type="component" value="Unassembled WGS sequence"/>
</dbReference>
<comment type="caution">
    <text evidence="5">The sequence shown here is derived from an EMBL/GenBank/DDBJ whole genome shotgun (WGS) entry which is preliminary data.</text>
</comment>
<accession>H1PWB7</accession>
<dbReference type="EMBL" id="AGWJ02000022">
    <property type="protein sequence ID" value="EHO79448.1"/>
    <property type="molecule type" value="Genomic_DNA"/>
</dbReference>
<dbReference type="InterPro" id="IPR058531">
    <property type="entry name" value="Baseplate_J_M"/>
</dbReference>
<proteinExistence type="inferred from homology"/>
<feature type="domain" description="Baseplate J-like central" evidence="3">
    <location>
        <begin position="199"/>
        <end position="271"/>
    </location>
</feature>
<gene>
    <name evidence="5" type="ORF">HMPREF0402_02710</name>
</gene>
<dbReference type="InterPro" id="IPR052399">
    <property type="entry name" value="Phage_Baseplate_Assmbl_Protein"/>
</dbReference>
<name>H1PWB7_9FUSO</name>
<dbReference type="Pfam" id="PF26079">
    <property type="entry name" value="Baseplate_J_C"/>
    <property type="match status" value="1"/>
</dbReference>
<evidence type="ECO:0000259" key="4">
    <source>
        <dbReference type="Pfam" id="PF26079"/>
    </source>
</evidence>
<dbReference type="PATRIC" id="fig|457404.5.peg.2447"/>
<organism evidence="5 6">
    <name type="scientific">Fusobacterium ulcerans 12-1B</name>
    <dbReference type="NCBI Taxonomy" id="457404"/>
    <lineage>
        <taxon>Bacteria</taxon>
        <taxon>Fusobacteriati</taxon>
        <taxon>Fusobacteriota</taxon>
        <taxon>Fusobacteriia</taxon>
        <taxon>Fusobacteriales</taxon>
        <taxon>Fusobacteriaceae</taxon>
        <taxon>Fusobacterium</taxon>
    </lineage>
</organism>
<dbReference type="PANTHER" id="PTHR37829">
    <property type="entry name" value="PHAGE-LIKE ELEMENT PBSX PROTEIN XKDT"/>
    <property type="match status" value="1"/>
</dbReference>
<evidence type="ECO:0000313" key="6">
    <source>
        <dbReference type="Proteomes" id="UP000003233"/>
    </source>
</evidence>
<dbReference type="InterPro" id="IPR006949">
    <property type="entry name" value="Barrel_Baseplate_J-like"/>
</dbReference>
<dbReference type="RefSeq" id="WP_008698486.1">
    <property type="nucleotide sequence ID" value="NZ_KE161009.1"/>
</dbReference>
<dbReference type="Pfam" id="PF26078">
    <property type="entry name" value="Baseplate_J_M"/>
    <property type="match status" value="1"/>
</dbReference>
<evidence type="ECO:0000256" key="1">
    <source>
        <dbReference type="ARBA" id="ARBA00038087"/>
    </source>
</evidence>
<sequence>MSENIGFVENNVNEVEALLKKGYENIMKVQISNGDPINDFISWVTYIITIIKEDINFTGKMNLLRYSTGVYLEAIGELVGVKRNEEKGAAATIKYTFSKVFDEIIVIPKGHKVGVGNLYFELDENIELEIGKREIIGHVTCVTEGTIGNGFAVGEINTVIDDIPFLLKVENLTISNGGADREDDESLRERIRLKPTSFSTAGPIAAYKYYVLTAHQDIIDTHIYTPEETPGVVKIYPLMKNGKLPEGEILNIIKNTLSDDVRPFTDKVKVETPAAENYNINFRWWIENEEDVNIIKPKMEAALQEYISWQKQKLGRDINPNKLVQLLIQAGVKRVEITSPVFKRLEKTQVAQEQSITSEYQGAEDE</sequence>
<feature type="domain" description="Baseplate protein J-like barrel" evidence="2">
    <location>
        <begin position="103"/>
        <end position="177"/>
    </location>
</feature>
<comment type="similarity">
    <text evidence="1">Belongs to the Mu gp47/PBSX XkdT family.</text>
</comment>
<dbReference type="HOGENOM" id="CLU_046415_1_1_0"/>
<dbReference type="PIRSF" id="PIRSF020481">
    <property type="entry name" value="BAP"/>
    <property type="match status" value="1"/>
</dbReference>